<evidence type="ECO:0008006" key="4">
    <source>
        <dbReference type="Google" id="ProtNLM"/>
    </source>
</evidence>
<evidence type="ECO:0000313" key="1">
    <source>
        <dbReference type="EMBL" id="SDE12931.1"/>
    </source>
</evidence>
<dbReference type="EMBL" id="FNAQ01000004">
    <property type="protein sequence ID" value="SDE12931.1"/>
    <property type="molecule type" value="Genomic_DNA"/>
</dbReference>
<accession>A0A1G7ADN8</accession>
<feature type="non-terminal residue" evidence="1">
    <location>
        <position position="1"/>
    </location>
</feature>
<evidence type="ECO:0000313" key="2">
    <source>
        <dbReference type="EMBL" id="SDE29238.1"/>
    </source>
</evidence>
<gene>
    <name evidence="1" type="ORF">SAMN05661003_1041</name>
    <name evidence="2" type="ORF">SAMN05661003_1071</name>
</gene>
<reference evidence="1" key="2">
    <citation type="submission" date="2016-10" db="EMBL/GenBank/DDBJ databases">
        <authorList>
            <person name="de Groot N.N."/>
        </authorList>
    </citation>
    <scope>NUCLEOTIDE SEQUENCE [LARGE SCALE GENOMIC DNA]</scope>
    <source>
        <strain evidence="1">DSM 8987</strain>
    </source>
</reference>
<name>A0A1G7ADN8_9BACT</name>
<evidence type="ECO:0000313" key="3">
    <source>
        <dbReference type="Proteomes" id="UP000243205"/>
    </source>
</evidence>
<dbReference type="EMBL" id="FNAQ01000007">
    <property type="protein sequence ID" value="SDE29238.1"/>
    <property type="molecule type" value="Genomic_DNA"/>
</dbReference>
<dbReference type="AlphaFoldDB" id="A0A1G7ADN8"/>
<protein>
    <recommendedName>
        <fullName evidence="4">Transposase DDE domain-containing protein</fullName>
    </recommendedName>
</protein>
<sequence>YNERSSAERCNGRFKDEFGGRSIQVRGPDKVMMHAMFGIVTLFADQLLKVTGC</sequence>
<keyword evidence="3" id="KW-1185">Reference proteome</keyword>
<organism evidence="1 3">
    <name type="scientific">Desulfuromonas thiophila</name>
    <dbReference type="NCBI Taxonomy" id="57664"/>
    <lineage>
        <taxon>Bacteria</taxon>
        <taxon>Pseudomonadati</taxon>
        <taxon>Thermodesulfobacteriota</taxon>
        <taxon>Desulfuromonadia</taxon>
        <taxon>Desulfuromonadales</taxon>
        <taxon>Desulfuromonadaceae</taxon>
        <taxon>Desulfuromonas</taxon>
    </lineage>
</organism>
<proteinExistence type="predicted"/>
<dbReference type="Proteomes" id="UP000243205">
    <property type="component" value="Unassembled WGS sequence"/>
</dbReference>
<reference evidence="3" key="1">
    <citation type="submission" date="2016-10" db="EMBL/GenBank/DDBJ databases">
        <authorList>
            <person name="Varghese N."/>
            <person name="Submissions S."/>
        </authorList>
    </citation>
    <scope>NUCLEOTIDE SEQUENCE [LARGE SCALE GENOMIC DNA]</scope>
    <source>
        <strain evidence="3">DSM 8987</strain>
    </source>
</reference>